<comment type="caution">
    <text evidence="2">The sequence shown here is derived from an EMBL/GenBank/DDBJ whole genome shotgun (WGS) entry which is preliminary data.</text>
</comment>
<feature type="non-terminal residue" evidence="2">
    <location>
        <position position="435"/>
    </location>
</feature>
<evidence type="ECO:0000256" key="1">
    <source>
        <dbReference type="SAM" id="MobiDB-lite"/>
    </source>
</evidence>
<dbReference type="Proteomes" id="UP000076858">
    <property type="component" value="Unassembled WGS sequence"/>
</dbReference>
<feature type="region of interest" description="Disordered" evidence="1">
    <location>
        <begin position="1"/>
        <end position="45"/>
    </location>
</feature>
<accession>A0A164LAH5</accession>
<reference evidence="2 3" key="1">
    <citation type="submission" date="2016-03" db="EMBL/GenBank/DDBJ databases">
        <title>EvidentialGene: Evidence-directed Construction of Genes on Genomes.</title>
        <authorList>
            <person name="Gilbert D.G."/>
            <person name="Choi J.-H."/>
            <person name="Mockaitis K."/>
            <person name="Colbourne J."/>
            <person name="Pfrender M."/>
        </authorList>
    </citation>
    <scope>NUCLEOTIDE SEQUENCE [LARGE SCALE GENOMIC DNA]</scope>
    <source>
        <strain evidence="2 3">Xinb3</strain>
        <tissue evidence="2">Complete organism</tissue>
    </source>
</reference>
<name>A0A164LAH5_9CRUS</name>
<gene>
    <name evidence="2" type="ORF">APZ42_033216</name>
</gene>
<sequence>MSRFTTPSTSKTTSGMSRPERPSLSTTASSMSLSATPSNSSRKPTTHEDFILSFDLSNLTEQNFSSQEELEKYLKEVGGTIVSGKDLETMLPQSSEVIAIETIEGHQNMEPILPTDDVELKKFALHEDLFKTVNGKYTSFDEVSQTLDAYLEESKQELDEAFAEDEVEEMDPEDLKMIINLIMERVKSLRCLAYLKNLEEKEVTTIPAYNDRNRFESIIGVLHNSPNSREHYETAAIFIEKILDLIVGDAKPPERNYQHGLSVPAAEDRNSLKTKAGVQYWFRSFYIFKSCGQYGSRELRDGTGRHRRGRLSTTTNNDLWSFSGEQQVLVEQVWSIQTYLERILASVASQLDYIENTFAVETMLFTHRPTPTNFRFTSVALGKNYKKLLGSETGKKMQDVIREAGKRFPRPDPEKHLGYKNILVKAGKQLQVEEE</sequence>
<dbReference type="AlphaFoldDB" id="A0A164LAH5"/>
<proteinExistence type="predicted"/>
<dbReference type="EMBL" id="LRGB01003162">
    <property type="protein sequence ID" value="KZS03940.1"/>
    <property type="molecule type" value="Genomic_DNA"/>
</dbReference>
<feature type="compositionally biased region" description="Low complexity" evidence="1">
    <location>
        <begin position="22"/>
        <end position="41"/>
    </location>
</feature>
<organism evidence="2 3">
    <name type="scientific">Daphnia magna</name>
    <dbReference type="NCBI Taxonomy" id="35525"/>
    <lineage>
        <taxon>Eukaryota</taxon>
        <taxon>Metazoa</taxon>
        <taxon>Ecdysozoa</taxon>
        <taxon>Arthropoda</taxon>
        <taxon>Crustacea</taxon>
        <taxon>Branchiopoda</taxon>
        <taxon>Diplostraca</taxon>
        <taxon>Cladocera</taxon>
        <taxon>Anomopoda</taxon>
        <taxon>Daphniidae</taxon>
        <taxon>Daphnia</taxon>
    </lineage>
</organism>
<protein>
    <submittedName>
        <fullName evidence="2">Uncharacterized protein</fullName>
    </submittedName>
</protein>
<feature type="compositionally biased region" description="Polar residues" evidence="1">
    <location>
        <begin position="1"/>
        <end position="16"/>
    </location>
</feature>
<evidence type="ECO:0000313" key="2">
    <source>
        <dbReference type="EMBL" id="KZS03940.1"/>
    </source>
</evidence>
<evidence type="ECO:0000313" key="3">
    <source>
        <dbReference type="Proteomes" id="UP000076858"/>
    </source>
</evidence>
<keyword evidence="3" id="KW-1185">Reference proteome</keyword>